<protein>
    <submittedName>
        <fullName evidence="2">Uncharacterized protein</fullName>
    </submittedName>
</protein>
<evidence type="ECO:0000313" key="2">
    <source>
        <dbReference type="EMBL" id="KAF0911747.1"/>
    </source>
</evidence>
<gene>
    <name evidence="2" type="ORF">E2562_011743</name>
</gene>
<dbReference type="Proteomes" id="UP000479710">
    <property type="component" value="Unassembled WGS sequence"/>
</dbReference>
<dbReference type="AlphaFoldDB" id="A0A6G1DGW6"/>
<sequence>MRQPAACGMNSIASRPSTAHDSLPLDLPLLGPPLSICAPSTCSRRIHRPREPRCRGRQGHRIHCPGEPRHQGGQGRRIDGCTAMGRAGMEGRATVDP</sequence>
<feature type="region of interest" description="Disordered" evidence="1">
    <location>
        <begin position="51"/>
        <end position="97"/>
    </location>
</feature>
<proteinExistence type="predicted"/>
<evidence type="ECO:0000256" key="1">
    <source>
        <dbReference type="SAM" id="MobiDB-lite"/>
    </source>
</evidence>
<comment type="caution">
    <text evidence="2">The sequence shown here is derived from an EMBL/GenBank/DDBJ whole genome shotgun (WGS) entry which is preliminary data.</text>
</comment>
<dbReference type="EMBL" id="SPHZ02000006">
    <property type="protein sequence ID" value="KAF0911747.1"/>
    <property type="molecule type" value="Genomic_DNA"/>
</dbReference>
<keyword evidence="3" id="KW-1185">Reference proteome</keyword>
<feature type="compositionally biased region" description="Polar residues" evidence="1">
    <location>
        <begin position="11"/>
        <end position="20"/>
    </location>
</feature>
<accession>A0A6G1DGW6</accession>
<feature type="region of interest" description="Disordered" evidence="1">
    <location>
        <begin position="1"/>
        <end position="24"/>
    </location>
</feature>
<evidence type="ECO:0000313" key="3">
    <source>
        <dbReference type="Proteomes" id="UP000479710"/>
    </source>
</evidence>
<reference evidence="2 3" key="1">
    <citation type="submission" date="2019-11" db="EMBL/GenBank/DDBJ databases">
        <title>Whole genome sequence of Oryza granulata.</title>
        <authorList>
            <person name="Li W."/>
        </authorList>
    </citation>
    <scope>NUCLEOTIDE SEQUENCE [LARGE SCALE GENOMIC DNA]</scope>
    <source>
        <strain evidence="3">cv. Menghai</strain>
        <tissue evidence="2">Leaf</tissue>
    </source>
</reference>
<name>A0A6G1DGW6_9ORYZ</name>
<organism evidence="2 3">
    <name type="scientific">Oryza meyeriana var. granulata</name>
    <dbReference type="NCBI Taxonomy" id="110450"/>
    <lineage>
        <taxon>Eukaryota</taxon>
        <taxon>Viridiplantae</taxon>
        <taxon>Streptophyta</taxon>
        <taxon>Embryophyta</taxon>
        <taxon>Tracheophyta</taxon>
        <taxon>Spermatophyta</taxon>
        <taxon>Magnoliopsida</taxon>
        <taxon>Liliopsida</taxon>
        <taxon>Poales</taxon>
        <taxon>Poaceae</taxon>
        <taxon>BOP clade</taxon>
        <taxon>Oryzoideae</taxon>
        <taxon>Oryzeae</taxon>
        <taxon>Oryzinae</taxon>
        <taxon>Oryza</taxon>
        <taxon>Oryza meyeriana</taxon>
    </lineage>
</organism>